<evidence type="ECO:0000256" key="4">
    <source>
        <dbReference type="ARBA" id="ARBA00013198"/>
    </source>
</evidence>
<dbReference type="NCBIfam" id="TIGR01198">
    <property type="entry name" value="pgl"/>
    <property type="match status" value="1"/>
</dbReference>
<name>A0A6S7JGK1_PARCT</name>
<organism evidence="7 8">
    <name type="scientific">Paramuricea clavata</name>
    <name type="common">Red gorgonian</name>
    <name type="synonym">Violescent sea-whip</name>
    <dbReference type="NCBI Taxonomy" id="317549"/>
    <lineage>
        <taxon>Eukaryota</taxon>
        <taxon>Metazoa</taxon>
        <taxon>Cnidaria</taxon>
        <taxon>Anthozoa</taxon>
        <taxon>Octocorallia</taxon>
        <taxon>Malacalcyonacea</taxon>
        <taxon>Plexauridae</taxon>
        <taxon>Paramuricea</taxon>
    </lineage>
</organism>
<proteinExistence type="inferred from homology"/>
<evidence type="ECO:0000256" key="2">
    <source>
        <dbReference type="ARBA" id="ARBA00004961"/>
    </source>
</evidence>
<dbReference type="GO" id="GO:0005975">
    <property type="term" value="P:carbohydrate metabolic process"/>
    <property type="evidence" value="ECO:0007669"/>
    <property type="project" value="UniProtKB-UniRule"/>
</dbReference>
<comment type="caution">
    <text evidence="7">The sequence shown here is derived from an EMBL/GenBank/DDBJ whole genome shotgun (WGS) entry which is preliminary data.</text>
</comment>
<keyword evidence="8" id="KW-1185">Reference proteome</keyword>
<comment type="pathway">
    <text evidence="2 6">Carbohydrate degradation; pentose phosphate pathway; D-ribulose 5-phosphate from D-glucose 6-phosphate (oxidative stage): step 2/3.</text>
</comment>
<evidence type="ECO:0000256" key="6">
    <source>
        <dbReference type="RuleBase" id="RU365095"/>
    </source>
</evidence>
<dbReference type="AlphaFoldDB" id="A0A6S7JGK1"/>
<comment type="catalytic activity">
    <reaction evidence="1 6">
        <text>6-phospho-D-glucono-1,5-lactone + H2O = 6-phospho-D-gluconate + H(+)</text>
        <dbReference type="Rhea" id="RHEA:12556"/>
        <dbReference type="ChEBI" id="CHEBI:15377"/>
        <dbReference type="ChEBI" id="CHEBI:15378"/>
        <dbReference type="ChEBI" id="CHEBI:57955"/>
        <dbReference type="ChEBI" id="CHEBI:58759"/>
        <dbReference type="EC" id="3.1.1.31"/>
    </reaction>
</comment>
<dbReference type="FunFam" id="3.40.50.1360:FF:000005">
    <property type="entry name" value="6-phosphogluconolactonase"/>
    <property type="match status" value="1"/>
</dbReference>
<evidence type="ECO:0000256" key="3">
    <source>
        <dbReference type="ARBA" id="ARBA00010662"/>
    </source>
</evidence>
<sequence length="243" mass="26226">MVDVQVFSTKAELQTKIGNFIAAKAKESVSDHGYFSIAFSGGSVASIAPAGLLEQSDLKSLHLAKWKIYFCDERYVDLSDPDGNYDAVNQNFLSKVEGIKAENVFTIDPALPLEEAAKDYETKLKSSLVDGRIDLLLIGMGPDGHICSLFPGHPILDVTDRLVAAISDSPKPPPSRITLTYTAVNAARCAMFIVSGSGKAEVAQKVLEGNEAASLPAGRVKLTDGTMHWFMDKDAASQLKQYK</sequence>
<dbReference type="InterPro" id="IPR037171">
    <property type="entry name" value="NagB/RpiA_transferase-like"/>
</dbReference>
<evidence type="ECO:0000256" key="5">
    <source>
        <dbReference type="ARBA" id="ARBA00022801"/>
    </source>
</evidence>
<comment type="similarity">
    <text evidence="3 6">Belongs to the glucosamine/galactosamine-6-phosphate isomerase family. 6-phosphogluconolactonase subfamily.</text>
</comment>
<evidence type="ECO:0000313" key="7">
    <source>
        <dbReference type="EMBL" id="CAB4015882.1"/>
    </source>
</evidence>
<dbReference type="PANTHER" id="PTHR11054:SF0">
    <property type="entry name" value="6-PHOSPHOGLUCONOLACTONASE"/>
    <property type="match status" value="1"/>
</dbReference>
<dbReference type="OrthoDB" id="432544at2759"/>
<evidence type="ECO:0000313" key="8">
    <source>
        <dbReference type="Proteomes" id="UP001152795"/>
    </source>
</evidence>
<dbReference type="PANTHER" id="PTHR11054">
    <property type="entry name" value="6-PHOSPHOGLUCONOLACTONASE"/>
    <property type="match status" value="1"/>
</dbReference>
<dbReference type="EC" id="3.1.1.31" evidence="4 6"/>
<gene>
    <name evidence="7" type="ORF">PACLA_8A018619</name>
</gene>
<dbReference type="CDD" id="cd01400">
    <property type="entry name" value="6PGL"/>
    <property type="match status" value="1"/>
</dbReference>
<comment type="function">
    <text evidence="6">Hydrolysis of 6-phosphogluconolactone to 6-phosphogluconate.</text>
</comment>
<reference evidence="7" key="1">
    <citation type="submission" date="2020-04" db="EMBL/GenBank/DDBJ databases">
        <authorList>
            <person name="Alioto T."/>
            <person name="Alioto T."/>
            <person name="Gomez Garrido J."/>
        </authorList>
    </citation>
    <scope>NUCLEOTIDE SEQUENCE</scope>
    <source>
        <strain evidence="7">A484AB</strain>
    </source>
</reference>
<dbReference type="EMBL" id="CACRXK020008881">
    <property type="protein sequence ID" value="CAB4015882.1"/>
    <property type="molecule type" value="Genomic_DNA"/>
</dbReference>
<dbReference type="InterPro" id="IPR039104">
    <property type="entry name" value="6PGL"/>
</dbReference>
<dbReference type="Proteomes" id="UP001152795">
    <property type="component" value="Unassembled WGS sequence"/>
</dbReference>
<evidence type="ECO:0000256" key="1">
    <source>
        <dbReference type="ARBA" id="ARBA00000832"/>
    </source>
</evidence>
<dbReference type="Pfam" id="PF01182">
    <property type="entry name" value="Glucosamine_iso"/>
    <property type="match status" value="1"/>
</dbReference>
<accession>A0A6S7JGK1</accession>
<dbReference type="InterPro" id="IPR005900">
    <property type="entry name" value="6-phosphogluconolactonase_DevB"/>
</dbReference>
<dbReference type="GO" id="GO:0006098">
    <property type="term" value="P:pentose-phosphate shunt"/>
    <property type="evidence" value="ECO:0007669"/>
    <property type="project" value="UniProtKB-UniPathway"/>
</dbReference>
<dbReference type="InterPro" id="IPR006148">
    <property type="entry name" value="Glc/Gal-6P_isomerase"/>
</dbReference>
<dbReference type="Gene3D" id="3.40.50.1360">
    <property type="match status" value="1"/>
</dbReference>
<dbReference type="UniPathway" id="UPA00115">
    <property type="reaction ID" value="UER00409"/>
</dbReference>
<protein>
    <recommendedName>
        <fullName evidence="4 6">6-phosphogluconolactonase</fullName>
        <shortName evidence="6">6PGL</shortName>
        <ecNumber evidence="4 6">3.1.1.31</ecNumber>
    </recommendedName>
</protein>
<keyword evidence="5 6" id="KW-0378">Hydrolase</keyword>
<dbReference type="GO" id="GO:0017057">
    <property type="term" value="F:6-phosphogluconolactonase activity"/>
    <property type="evidence" value="ECO:0007669"/>
    <property type="project" value="UniProtKB-UniRule"/>
</dbReference>
<dbReference type="SUPFAM" id="SSF100950">
    <property type="entry name" value="NagB/RpiA/CoA transferase-like"/>
    <property type="match status" value="1"/>
</dbReference>